<feature type="domain" description="Protein kinase" evidence="5">
    <location>
        <begin position="1"/>
        <end position="77"/>
    </location>
</feature>
<keyword evidence="6" id="KW-0808">Transferase</keyword>
<dbReference type="EC" id="2.7.11.1" evidence="2"/>
<organism evidence="6 7">
    <name type="scientific">Tachuris rubrigastra</name>
    <dbReference type="NCBI Taxonomy" id="495162"/>
    <lineage>
        <taxon>Eukaryota</taxon>
        <taxon>Metazoa</taxon>
        <taxon>Chordata</taxon>
        <taxon>Craniata</taxon>
        <taxon>Vertebrata</taxon>
        <taxon>Euteleostomi</taxon>
        <taxon>Archelosauria</taxon>
        <taxon>Archosauria</taxon>
        <taxon>Dinosauria</taxon>
        <taxon>Saurischia</taxon>
        <taxon>Theropoda</taxon>
        <taxon>Coelurosauria</taxon>
        <taxon>Aves</taxon>
        <taxon>Neognathae</taxon>
        <taxon>Neoaves</taxon>
        <taxon>Telluraves</taxon>
        <taxon>Australaves</taxon>
        <taxon>Passeriformes</taxon>
        <taxon>Tyrannidae</taxon>
        <taxon>Tachuris</taxon>
    </lineage>
</organism>
<dbReference type="Proteomes" id="UP000540952">
    <property type="component" value="Unassembled WGS sequence"/>
</dbReference>
<gene>
    <name evidence="6" type="primary">Pak3_2</name>
    <name evidence="6" type="ORF">TACRUB_R13867</name>
</gene>
<reference evidence="6 7" key="1">
    <citation type="submission" date="2019-09" db="EMBL/GenBank/DDBJ databases">
        <title>Bird 10,000 Genomes (B10K) Project - Family phase.</title>
        <authorList>
            <person name="Zhang G."/>
        </authorList>
    </citation>
    <scope>NUCLEOTIDE SEQUENCE [LARGE SCALE GENOMIC DNA]</scope>
    <source>
        <strain evidence="6">B10K-CU-031-13</strain>
        <tissue evidence="6">Muscle</tissue>
    </source>
</reference>
<protein>
    <recommendedName>
        <fullName evidence="2">non-specific serine/threonine protein kinase</fullName>
        <ecNumber evidence="2">2.7.11.1</ecNumber>
    </recommendedName>
</protein>
<keyword evidence="7" id="KW-1185">Reference proteome</keyword>
<keyword evidence="4" id="KW-0067">ATP-binding</keyword>
<feature type="non-terminal residue" evidence="6">
    <location>
        <position position="1"/>
    </location>
</feature>
<dbReference type="SUPFAM" id="SSF56112">
    <property type="entry name" value="Protein kinase-like (PK-like)"/>
    <property type="match status" value="1"/>
</dbReference>
<keyword evidence="6" id="KW-0418">Kinase</keyword>
<evidence type="ECO:0000256" key="3">
    <source>
        <dbReference type="ARBA" id="ARBA00022741"/>
    </source>
</evidence>
<sequence>VAIKKINLQQRSSKELSINEILVMKNNRNANLVNYFDSFLVDEELWLVMEYMDGGTLNDVTRETCLAEGEIAAVARE</sequence>
<evidence type="ECO:0000256" key="4">
    <source>
        <dbReference type="ARBA" id="ARBA00022840"/>
    </source>
</evidence>
<dbReference type="GO" id="GO:0005524">
    <property type="term" value="F:ATP binding"/>
    <property type="evidence" value="ECO:0007669"/>
    <property type="project" value="UniProtKB-KW"/>
</dbReference>
<feature type="non-terminal residue" evidence="6">
    <location>
        <position position="77"/>
    </location>
</feature>
<name>A0A7K4WKK5_9TYRA</name>
<keyword evidence="3" id="KW-0547">Nucleotide-binding</keyword>
<comment type="caution">
    <text evidence="6">The sequence shown here is derived from an EMBL/GenBank/DDBJ whole genome shotgun (WGS) entry which is preliminary data.</text>
</comment>
<dbReference type="InterPro" id="IPR051931">
    <property type="entry name" value="PAK3-like"/>
</dbReference>
<dbReference type="InterPro" id="IPR011009">
    <property type="entry name" value="Kinase-like_dom_sf"/>
</dbReference>
<comment type="similarity">
    <text evidence="1">Belongs to the protein kinase superfamily. STE Ser/Thr protein kinase family. STE20 subfamily.</text>
</comment>
<dbReference type="PANTHER" id="PTHR45832">
    <property type="entry name" value="SERINE/THREONINE-PROTEIN KINASE SAMKA-RELATED-RELATED"/>
    <property type="match status" value="1"/>
</dbReference>
<proteinExistence type="inferred from homology"/>
<dbReference type="Pfam" id="PF00069">
    <property type="entry name" value="Pkinase"/>
    <property type="match status" value="1"/>
</dbReference>
<dbReference type="PROSITE" id="PS50011">
    <property type="entry name" value="PROTEIN_KINASE_DOM"/>
    <property type="match status" value="1"/>
</dbReference>
<evidence type="ECO:0000313" key="6">
    <source>
        <dbReference type="EMBL" id="NWR34860.1"/>
    </source>
</evidence>
<evidence type="ECO:0000256" key="2">
    <source>
        <dbReference type="ARBA" id="ARBA00012513"/>
    </source>
</evidence>
<evidence type="ECO:0000256" key="1">
    <source>
        <dbReference type="ARBA" id="ARBA00008874"/>
    </source>
</evidence>
<evidence type="ECO:0000313" key="7">
    <source>
        <dbReference type="Proteomes" id="UP000540952"/>
    </source>
</evidence>
<dbReference type="InterPro" id="IPR000719">
    <property type="entry name" value="Prot_kinase_dom"/>
</dbReference>
<dbReference type="AlphaFoldDB" id="A0A7K4WKK5"/>
<dbReference type="GO" id="GO:0004674">
    <property type="term" value="F:protein serine/threonine kinase activity"/>
    <property type="evidence" value="ECO:0007669"/>
    <property type="project" value="UniProtKB-EC"/>
</dbReference>
<evidence type="ECO:0000259" key="5">
    <source>
        <dbReference type="PROSITE" id="PS50011"/>
    </source>
</evidence>
<accession>A0A7K4WKK5</accession>
<dbReference type="Gene3D" id="3.30.200.20">
    <property type="entry name" value="Phosphorylase Kinase, domain 1"/>
    <property type="match status" value="1"/>
</dbReference>
<dbReference type="PANTHER" id="PTHR45832:SF22">
    <property type="entry name" value="SERINE_THREONINE-PROTEIN KINASE SAMKA-RELATED"/>
    <property type="match status" value="1"/>
</dbReference>
<dbReference type="EMBL" id="VZRD01000215">
    <property type="protein sequence ID" value="NWR34860.1"/>
    <property type="molecule type" value="Genomic_DNA"/>
</dbReference>